<keyword evidence="5 6" id="KW-0833">Ubl conjugation pathway</keyword>
<dbReference type="InterPro" id="IPR011989">
    <property type="entry name" value="ARM-like"/>
</dbReference>
<evidence type="ECO:0000256" key="3">
    <source>
        <dbReference type="ARBA" id="ARBA00012485"/>
    </source>
</evidence>
<feature type="compositionally biased region" description="Polar residues" evidence="7">
    <location>
        <begin position="754"/>
        <end position="771"/>
    </location>
</feature>
<dbReference type="InterPro" id="IPR035983">
    <property type="entry name" value="Hect_E3_ubiquitin_ligase"/>
</dbReference>
<dbReference type="SMART" id="SM00119">
    <property type="entry name" value="HECTc"/>
    <property type="match status" value="1"/>
</dbReference>
<dbReference type="PANTHER" id="PTHR45670">
    <property type="entry name" value="E3 UBIQUITIN-PROTEIN LIGASE TRIP12"/>
    <property type="match status" value="1"/>
</dbReference>
<gene>
    <name evidence="9" type="ORF">M9Y10_009224</name>
</gene>
<dbReference type="SUPFAM" id="SSF56204">
    <property type="entry name" value="Hect, E3 ligase catalytic domain"/>
    <property type="match status" value="1"/>
</dbReference>
<feature type="region of interest" description="Disordered" evidence="7">
    <location>
        <begin position="403"/>
        <end position="445"/>
    </location>
</feature>
<evidence type="ECO:0000256" key="6">
    <source>
        <dbReference type="PROSITE-ProRule" id="PRU00104"/>
    </source>
</evidence>
<dbReference type="SUPFAM" id="SSF48371">
    <property type="entry name" value="ARM repeat"/>
    <property type="match status" value="1"/>
</dbReference>
<dbReference type="Gene3D" id="3.30.2160.10">
    <property type="entry name" value="Hect, E3 ligase catalytic domain"/>
    <property type="match status" value="1"/>
</dbReference>
<evidence type="ECO:0000256" key="4">
    <source>
        <dbReference type="ARBA" id="ARBA00022679"/>
    </source>
</evidence>
<protein>
    <recommendedName>
        <fullName evidence="3">HECT-type E3 ubiquitin transferase</fullName>
        <ecNumber evidence="3">2.3.2.26</ecNumber>
    </recommendedName>
</protein>
<evidence type="ECO:0000256" key="1">
    <source>
        <dbReference type="ARBA" id="ARBA00000885"/>
    </source>
</evidence>
<feature type="domain" description="HECT" evidence="8">
    <location>
        <begin position="1054"/>
        <end position="1391"/>
    </location>
</feature>
<name>A0ABR2INZ6_9EUKA</name>
<dbReference type="Proteomes" id="UP001470230">
    <property type="component" value="Unassembled WGS sequence"/>
</dbReference>
<dbReference type="InterPro" id="IPR045322">
    <property type="entry name" value="HECTD1/TRIP12-like"/>
</dbReference>
<keyword evidence="10" id="KW-1185">Reference proteome</keyword>
<sequence length="1391" mass="158751">MYEIFTRGEQIISNNNIIFTKMKSDDNERLNALEMIRFDLLYETKKYSFSECFPHIIKLIQTSKNPKILDSATWCLRTAVEVTPDNVEMFMSSSTIEIISRIFNQQISKSSTEHTIHILNAMSKYYADALSNSINYFQILQYINDNQNSDIEKRLLSLILLNITEVSVSPHLVNYIHPLIGLCSNHDNQIAFNSLSSLINIAKGSDALSVPVELTAFLCDKLMDPKLYKIHNKIIELLTKLAKDSNHAFTIHQKKLDFEKLLFSPEFIHTRTDFKNILIFILNLLPYFEGLSVFKLSNHQRPHYPNDLETFQFSREIQKIMKKVIIEKPLDVKTALIAFAVTLECAKEEEENQKRKEQQNNDISNYLYDTNCEDENMFAMNNSNFGSDYEVPFFEDSYDKDDTMLQISDDDNGNNKKNESNETVETDSEIKQETENTENLSQNQELNENNDEIDNDLLLALISFSMVQSNAPYILAVISYYGNSKKLNECYLLQLIKDFPIQIEYADWFRKTIKTLESKLSQIGTPRPLVNLSNLTLQKLNQLALDDQIPSYQFLFGGGVKVCKKLLDEEKIMGDESASQIDVSGIAKLSLSLVSFLPMPCIVNEPSMEEFVNILINPAPVSIISKNNCKFKSTVPLIEPIWTLKGLIDMTVNHKNTDYLLRLMNNNPKLAQYIRSDYVEDHSLSYSNTAILIKAFEHNYGHTLNNSLAGFKPNSININNLRIGSNTNFLQNSSANNLNLLNLRHFLSTNVLHSNDQNSQNRSRGNQPHPTNFNFNASSNSNFVRRRFEIDNPRNTNSNTNFIRQRNDNNSNMFFVGNSFNSSNSNNININGNNQSIKRAQNNSHPIDRTNINNSANALNNSYEYPEFAKKGLLNIIAPTPIPQSPYPDYKNNSLFSVFCDKATTSIDVFKIQPEISLDAKPTEMKFQPLPNQYFTDLFGLLKELHENYNIVNVENTWKKSEGLSFVSRVHEQFSNPFGSIGRKSYAMTIIFKYPFLFPFSERILAYKLVYLDPYFATRRLIGEFKSFDPVVLRKNRPEPLKLQVSRDTIFEDGCELLKNFFSHKIEVDVKFVGEKGFGMGPTREFLSNMSHEFCRNKHNLFRNDSMFSTNDSEFSFSKNGLFPAPNARPELFKLIGILVAKAISMEINLALDFNPAFFEIARGKKISVSQVDEIFANSLNCPNDLLDVEFTYPGYPSLELKPNGKQLIVNEENVNEYIELVKNSTIDGNVKKCAEMFVSGFNKILPFSSLDIFSEKEISSFICGDKELIKSSDLLKYCQIDGGLTSESPEIKMLCQFIDKTDIDGQKDFIKFVTGLTNLPCGGLKVLEPKMTIVRKCSTSVNGMLNPDQELPTANTCNCTLKLPPYSDPDILSEKFKFAFSFGNNEFGLS</sequence>
<dbReference type="InterPro" id="IPR000569">
    <property type="entry name" value="HECT_dom"/>
</dbReference>
<dbReference type="Gene3D" id="3.90.1750.10">
    <property type="entry name" value="Hect, E3 ligase catalytic domains"/>
    <property type="match status" value="1"/>
</dbReference>
<evidence type="ECO:0000313" key="9">
    <source>
        <dbReference type="EMBL" id="KAK8866265.1"/>
    </source>
</evidence>
<comment type="similarity">
    <text evidence="2">Belongs to the UPL family. K-HECT subfamily.</text>
</comment>
<dbReference type="Gene3D" id="3.30.2410.10">
    <property type="entry name" value="Hect, E3 ligase catalytic domain"/>
    <property type="match status" value="1"/>
</dbReference>
<dbReference type="PANTHER" id="PTHR45670:SF1">
    <property type="entry name" value="E3 UBIQUITIN-PROTEIN LIGASE HECTD1"/>
    <property type="match status" value="1"/>
</dbReference>
<evidence type="ECO:0000256" key="7">
    <source>
        <dbReference type="SAM" id="MobiDB-lite"/>
    </source>
</evidence>
<reference evidence="9 10" key="1">
    <citation type="submission" date="2024-04" db="EMBL/GenBank/DDBJ databases">
        <title>Tritrichomonas musculus Genome.</title>
        <authorList>
            <person name="Alves-Ferreira E."/>
            <person name="Grigg M."/>
            <person name="Lorenzi H."/>
            <person name="Galac M."/>
        </authorList>
    </citation>
    <scope>NUCLEOTIDE SEQUENCE [LARGE SCALE GENOMIC DNA]</scope>
    <source>
        <strain evidence="9 10">EAF2021</strain>
    </source>
</reference>
<keyword evidence="4" id="KW-0808">Transferase</keyword>
<evidence type="ECO:0000256" key="2">
    <source>
        <dbReference type="ARBA" id="ARBA00006331"/>
    </source>
</evidence>
<dbReference type="EMBL" id="JAPFFF010000015">
    <property type="protein sequence ID" value="KAK8866265.1"/>
    <property type="molecule type" value="Genomic_DNA"/>
</dbReference>
<dbReference type="Pfam" id="PF00632">
    <property type="entry name" value="HECT"/>
    <property type="match status" value="1"/>
</dbReference>
<dbReference type="EC" id="2.3.2.26" evidence="3"/>
<feature type="region of interest" description="Disordered" evidence="7">
    <location>
        <begin position="754"/>
        <end position="778"/>
    </location>
</feature>
<dbReference type="InterPro" id="IPR016024">
    <property type="entry name" value="ARM-type_fold"/>
</dbReference>
<proteinExistence type="inferred from homology"/>
<accession>A0ABR2INZ6</accession>
<dbReference type="PROSITE" id="PS50237">
    <property type="entry name" value="HECT"/>
    <property type="match status" value="1"/>
</dbReference>
<evidence type="ECO:0000313" key="10">
    <source>
        <dbReference type="Proteomes" id="UP001470230"/>
    </source>
</evidence>
<comment type="catalytic activity">
    <reaction evidence="1">
        <text>S-ubiquitinyl-[E2 ubiquitin-conjugating enzyme]-L-cysteine + [acceptor protein]-L-lysine = [E2 ubiquitin-conjugating enzyme]-L-cysteine + N(6)-ubiquitinyl-[acceptor protein]-L-lysine.</text>
        <dbReference type="EC" id="2.3.2.26"/>
    </reaction>
</comment>
<evidence type="ECO:0000259" key="8">
    <source>
        <dbReference type="PROSITE" id="PS50237"/>
    </source>
</evidence>
<organism evidence="9 10">
    <name type="scientific">Tritrichomonas musculus</name>
    <dbReference type="NCBI Taxonomy" id="1915356"/>
    <lineage>
        <taxon>Eukaryota</taxon>
        <taxon>Metamonada</taxon>
        <taxon>Parabasalia</taxon>
        <taxon>Tritrichomonadida</taxon>
        <taxon>Tritrichomonadidae</taxon>
        <taxon>Tritrichomonas</taxon>
    </lineage>
</organism>
<evidence type="ECO:0000256" key="5">
    <source>
        <dbReference type="ARBA" id="ARBA00022786"/>
    </source>
</evidence>
<comment type="caution">
    <text evidence="9">The sequence shown here is derived from an EMBL/GenBank/DDBJ whole genome shotgun (WGS) entry which is preliminary data.</text>
</comment>
<feature type="active site" description="Glycyl thioester intermediate" evidence="6">
    <location>
        <position position="1358"/>
    </location>
</feature>
<dbReference type="Gene3D" id="1.25.10.10">
    <property type="entry name" value="Leucine-rich Repeat Variant"/>
    <property type="match status" value="1"/>
</dbReference>